<name>A0A7C9VS89_9PSEU</name>
<dbReference type="RefSeq" id="WP_166050077.1">
    <property type="nucleotide sequence ID" value="NZ_JAAMPJ010000007.1"/>
</dbReference>
<comment type="caution">
    <text evidence="2">The sequence shown here is derived from an EMBL/GenBank/DDBJ whole genome shotgun (WGS) entry which is preliminary data.</text>
</comment>
<accession>A0A7C9VS89</accession>
<dbReference type="Proteomes" id="UP000481360">
    <property type="component" value="Unassembled WGS sequence"/>
</dbReference>
<dbReference type="SUPFAM" id="SSF160631">
    <property type="entry name" value="SMI1/KNR4-like"/>
    <property type="match status" value="1"/>
</dbReference>
<evidence type="ECO:0000313" key="3">
    <source>
        <dbReference type="Proteomes" id="UP000481360"/>
    </source>
</evidence>
<proteinExistence type="predicted"/>
<feature type="domain" description="Knr4/Smi1-like" evidence="1">
    <location>
        <begin position="14"/>
        <end position="129"/>
    </location>
</feature>
<evidence type="ECO:0000259" key="1">
    <source>
        <dbReference type="Pfam" id="PF09346"/>
    </source>
</evidence>
<dbReference type="AlphaFoldDB" id="A0A7C9VS89"/>
<dbReference type="InterPro" id="IPR018958">
    <property type="entry name" value="Knr4/Smi1-like_dom"/>
</dbReference>
<sequence>MWPGVPVSGTGGVVTAADVAAFAEKHGAPLPDALAELYLQSGVGTFGGFLHFEAPHGMCTHRELIEDLIDEDDEEDLAPTADVIVFARSDNRDMCGWHAADLAVGKDRVVRLDGFDEEPLADSTRGFLDSLPTTDYFGFGVLPPTYERHHWL</sequence>
<gene>
    <name evidence="2" type="ORF">G7043_26895</name>
</gene>
<dbReference type="Pfam" id="PF09346">
    <property type="entry name" value="SMI1_KNR4"/>
    <property type="match status" value="1"/>
</dbReference>
<keyword evidence="3" id="KW-1185">Reference proteome</keyword>
<protein>
    <submittedName>
        <fullName evidence="2">SMI1/KNR4 family protein</fullName>
    </submittedName>
</protein>
<dbReference type="EMBL" id="JAAMPJ010000007">
    <property type="protein sequence ID" value="NGY62553.1"/>
    <property type="molecule type" value="Genomic_DNA"/>
</dbReference>
<evidence type="ECO:0000313" key="2">
    <source>
        <dbReference type="EMBL" id="NGY62553.1"/>
    </source>
</evidence>
<organism evidence="2 3">
    <name type="scientific">Lentzea alba</name>
    <dbReference type="NCBI Taxonomy" id="2714351"/>
    <lineage>
        <taxon>Bacteria</taxon>
        <taxon>Bacillati</taxon>
        <taxon>Actinomycetota</taxon>
        <taxon>Actinomycetes</taxon>
        <taxon>Pseudonocardiales</taxon>
        <taxon>Pseudonocardiaceae</taxon>
        <taxon>Lentzea</taxon>
    </lineage>
</organism>
<dbReference type="InterPro" id="IPR037883">
    <property type="entry name" value="Knr4/Smi1-like_sf"/>
</dbReference>
<reference evidence="2 3" key="1">
    <citation type="submission" date="2020-03" db="EMBL/GenBank/DDBJ databases">
        <title>Isolation and identification of active actinomycetes.</title>
        <authorList>
            <person name="Sun X."/>
        </authorList>
    </citation>
    <scope>NUCLEOTIDE SEQUENCE [LARGE SCALE GENOMIC DNA]</scope>
    <source>
        <strain evidence="2 3">NEAU-D13</strain>
    </source>
</reference>